<evidence type="ECO:0000313" key="2">
    <source>
        <dbReference type="EMBL" id="SDW54124.1"/>
    </source>
</evidence>
<evidence type="ECO:0000313" key="3">
    <source>
        <dbReference type="Proteomes" id="UP000183454"/>
    </source>
</evidence>
<dbReference type="Proteomes" id="UP000183454">
    <property type="component" value="Unassembled WGS sequence"/>
</dbReference>
<evidence type="ECO:0000259" key="1">
    <source>
        <dbReference type="Pfam" id="PF13649"/>
    </source>
</evidence>
<name>A0A1H2UF40_9PROT</name>
<protein>
    <submittedName>
        <fullName evidence="2">Methyltransferase domain-containing protein</fullName>
    </submittedName>
</protein>
<accession>A0A1H2UF40</accession>
<dbReference type="Pfam" id="PF13649">
    <property type="entry name" value="Methyltransf_25"/>
    <property type="match status" value="1"/>
</dbReference>
<feature type="domain" description="Methyltransferase" evidence="1">
    <location>
        <begin position="66"/>
        <end position="156"/>
    </location>
</feature>
<reference evidence="2 3" key="1">
    <citation type="submission" date="2016-10" db="EMBL/GenBank/DDBJ databases">
        <authorList>
            <person name="de Groot N.N."/>
        </authorList>
    </citation>
    <scope>NUCLEOTIDE SEQUENCE [LARGE SCALE GENOMIC DNA]</scope>
    <source>
        <strain evidence="2 3">Nm110</strain>
    </source>
</reference>
<keyword evidence="2" id="KW-0489">Methyltransferase</keyword>
<dbReference type="Gene3D" id="3.40.50.150">
    <property type="entry name" value="Vaccinia Virus protein VP39"/>
    <property type="match status" value="1"/>
</dbReference>
<sequence>MQLNKFVFDHNMRHSNLSKHPLNFSMNRDSYNRIASQWDESRKEFYGREQDYLDLLLSDLPDHALVLDLGCGTGRPMAEYVISKGHGVFGIEQAEELIKLAKKRFPDEQWVLSPIEQYDFNNNFHAAIIWDSLFHIDRSRHAIILRNVVEKLPGGGKIMLTVGGSAHPAFTDTMFGQEFFYDSNTPEDTNHILRSLGCQILVGEFMNLPTKGRDKGRYAIVAQKVDRQQTENKFNTVQKQEFI</sequence>
<dbReference type="InterPro" id="IPR041698">
    <property type="entry name" value="Methyltransf_25"/>
</dbReference>
<proteinExistence type="predicted"/>
<dbReference type="AlphaFoldDB" id="A0A1H2UF40"/>
<keyword evidence="2" id="KW-0808">Transferase</keyword>
<dbReference type="InterPro" id="IPR029063">
    <property type="entry name" value="SAM-dependent_MTases_sf"/>
</dbReference>
<gene>
    <name evidence="2" type="ORF">SAMN05421882_101553</name>
</gene>
<organism evidence="2 3">
    <name type="scientific">Nitrosomonas communis</name>
    <dbReference type="NCBI Taxonomy" id="44574"/>
    <lineage>
        <taxon>Bacteria</taxon>
        <taxon>Pseudomonadati</taxon>
        <taxon>Pseudomonadota</taxon>
        <taxon>Betaproteobacteria</taxon>
        <taxon>Nitrosomonadales</taxon>
        <taxon>Nitrosomonadaceae</taxon>
        <taxon>Nitrosomonas</taxon>
    </lineage>
</organism>
<dbReference type="GO" id="GO:0008168">
    <property type="term" value="F:methyltransferase activity"/>
    <property type="evidence" value="ECO:0007669"/>
    <property type="project" value="UniProtKB-KW"/>
</dbReference>
<dbReference type="EMBL" id="FNNH01000015">
    <property type="protein sequence ID" value="SDW54124.1"/>
    <property type="molecule type" value="Genomic_DNA"/>
</dbReference>
<dbReference type="GO" id="GO:0032259">
    <property type="term" value="P:methylation"/>
    <property type="evidence" value="ECO:0007669"/>
    <property type="project" value="UniProtKB-KW"/>
</dbReference>
<dbReference type="SUPFAM" id="SSF53335">
    <property type="entry name" value="S-adenosyl-L-methionine-dependent methyltransferases"/>
    <property type="match status" value="1"/>
</dbReference>
<dbReference type="CDD" id="cd02440">
    <property type="entry name" value="AdoMet_MTases"/>
    <property type="match status" value="1"/>
</dbReference>